<organism evidence="1 2">
    <name type="scientific">Halteria grandinella</name>
    <dbReference type="NCBI Taxonomy" id="5974"/>
    <lineage>
        <taxon>Eukaryota</taxon>
        <taxon>Sar</taxon>
        <taxon>Alveolata</taxon>
        <taxon>Ciliophora</taxon>
        <taxon>Intramacronucleata</taxon>
        <taxon>Spirotrichea</taxon>
        <taxon>Stichotrichia</taxon>
        <taxon>Sporadotrichida</taxon>
        <taxon>Halteriidae</taxon>
        <taxon>Halteria</taxon>
    </lineage>
</organism>
<reference evidence="1" key="1">
    <citation type="submission" date="2019-06" db="EMBL/GenBank/DDBJ databases">
        <authorList>
            <person name="Zheng W."/>
        </authorList>
    </citation>
    <scope>NUCLEOTIDE SEQUENCE</scope>
    <source>
        <strain evidence="1">QDHG01</strain>
    </source>
</reference>
<gene>
    <name evidence="1" type="ORF">FGO68_gene12818</name>
</gene>
<comment type="caution">
    <text evidence="1">The sequence shown here is derived from an EMBL/GenBank/DDBJ whole genome shotgun (WGS) entry which is preliminary data.</text>
</comment>
<evidence type="ECO:0000313" key="1">
    <source>
        <dbReference type="EMBL" id="TNV83035.1"/>
    </source>
</evidence>
<accession>A0A8J8NZB0</accession>
<sequence>MSCLQLGPHLWSSVQKKGFTVAHSSSHLLRLLSSRYETCKSRGFFGSLILLNQDFCYAHHYSTVLNPCRYLIKVEQQRYCLLNFKPSCCYPWYFEICQSVATADLQQAFSVQNWSCSFETLVQSYY</sequence>
<protein>
    <submittedName>
        <fullName evidence="1">Uncharacterized protein</fullName>
    </submittedName>
</protein>
<dbReference type="AlphaFoldDB" id="A0A8J8NZB0"/>
<name>A0A8J8NZB0_HALGN</name>
<keyword evidence="2" id="KW-1185">Reference proteome</keyword>
<evidence type="ECO:0000313" key="2">
    <source>
        <dbReference type="Proteomes" id="UP000785679"/>
    </source>
</evidence>
<proteinExistence type="predicted"/>
<dbReference type="EMBL" id="RRYP01004238">
    <property type="protein sequence ID" value="TNV83035.1"/>
    <property type="molecule type" value="Genomic_DNA"/>
</dbReference>
<dbReference type="Proteomes" id="UP000785679">
    <property type="component" value="Unassembled WGS sequence"/>
</dbReference>